<evidence type="ECO:0000256" key="2">
    <source>
        <dbReference type="ARBA" id="ARBA00022692"/>
    </source>
</evidence>
<proteinExistence type="predicted"/>
<reference evidence="6" key="2">
    <citation type="journal article" date="2020" name="Microorganisms">
        <title>Osmotic Adaptation and Compatible Solute Biosynthesis of Phototrophic Bacteria as Revealed from Genome Analyses.</title>
        <authorList>
            <person name="Imhoff J.F."/>
            <person name="Rahn T."/>
            <person name="Kunzel S."/>
            <person name="Keller A."/>
            <person name="Neulinger S.C."/>
        </authorList>
    </citation>
    <scope>NUCLEOTIDE SEQUENCE</scope>
    <source>
        <strain evidence="6">IM 151</strain>
    </source>
</reference>
<keyword evidence="2 5" id="KW-0812">Transmembrane</keyword>
<dbReference type="Proteomes" id="UP001041814">
    <property type="component" value="Unassembled WGS sequence"/>
</dbReference>
<comment type="caution">
    <text evidence="6">The sequence shown here is derived from an EMBL/GenBank/DDBJ whole genome shotgun (WGS) entry which is preliminary data.</text>
</comment>
<evidence type="ECO:0000256" key="1">
    <source>
        <dbReference type="ARBA" id="ARBA00004370"/>
    </source>
</evidence>
<dbReference type="InterPro" id="IPR007792">
    <property type="entry name" value="T4SS_VirB3/TrbD/AvhB"/>
</dbReference>
<organism evidence="6 7">
    <name type="scientific">Rubrivivax gelatinosus</name>
    <name type="common">Rhodocyclus gelatinosus</name>
    <name type="synonym">Rhodopseudomonas gelatinosa</name>
    <dbReference type="NCBI Taxonomy" id="28068"/>
    <lineage>
        <taxon>Bacteria</taxon>
        <taxon>Pseudomonadati</taxon>
        <taxon>Pseudomonadota</taxon>
        <taxon>Betaproteobacteria</taxon>
        <taxon>Burkholderiales</taxon>
        <taxon>Sphaerotilaceae</taxon>
        <taxon>Rubrivivax</taxon>
    </lineage>
</organism>
<keyword evidence="4 5" id="KW-0472">Membrane</keyword>
<evidence type="ECO:0000313" key="6">
    <source>
        <dbReference type="EMBL" id="MBK1711568.1"/>
    </source>
</evidence>
<keyword evidence="7" id="KW-1185">Reference proteome</keyword>
<dbReference type="Pfam" id="PF05101">
    <property type="entry name" value="VirB3"/>
    <property type="match status" value="1"/>
</dbReference>
<keyword evidence="3 5" id="KW-1133">Transmembrane helix</keyword>
<feature type="transmembrane region" description="Helical" evidence="5">
    <location>
        <begin position="7"/>
        <end position="25"/>
    </location>
</feature>
<evidence type="ECO:0000256" key="4">
    <source>
        <dbReference type="ARBA" id="ARBA00023136"/>
    </source>
</evidence>
<feature type="transmembrane region" description="Helical" evidence="5">
    <location>
        <begin position="31"/>
        <end position="50"/>
    </location>
</feature>
<comment type="subcellular location">
    <subcellularLocation>
        <location evidence="1">Membrane</location>
    </subcellularLocation>
</comment>
<gene>
    <name evidence="6" type="ORF">CKO43_02090</name>
</gene>
<name>A0ABS1DNI2_RUBGE</name>
<evidence type="ECO:0000256" key="5">
    <source>
        <dbReference type="SAM" id="Phobius"/>
    </source>
</evidence>
<protein>
    <submittedName>
        <fullName evidence="6">Type VI secretion protein</fullName>
    </submittedName>
</protein>
<evidence type="ECO:0000256" key="3">
    <source>
        <dbReference type="ARBA" id="ARBA00022989"/>
    </source>
</evidence>
<sequence>MLFGVPLVPFVVLVGGSALLVLWIGPILTWWIVPVAGLGLVPALVWMRYLTRKDDQRFRQAFLAMRLRLLDRNRHFWGARSYAPYPYRGGRDARVR</sequence>
<evidence type="ECO:0000313" key="7">
    <source>
        <dbReference type="Proteomes" id="UP001041814"/>
    </source>
</evidence>
<dbReference type="EMBL" id="NRRU01000004">
    <property type="protein sequence ID" value="MBK1711568.1"/>
    <property type="molecule type" value="Genomic_DNA"/>
</dbReference>
<reference evidence="6" key="1">
    <citation type="submission" date="2017-08" db="EMBL/GenBank/DDBJ databases">
        <authorList>
            <person name="Imhoff J.F."/>
            <person name="Rahn T."/>
            <person name="Kuenzel S."/>
            <person name="Neulinger S.C."/>
        </authorList>
    </citation>
    <scope>NUCLEOTIDE SEQUENCE</scope>
    <source>
        <strain evidence="6">IM 151</strain>
    </source>
</reference>
<accession>A0ABS1DNI2</accession>